<dbReference type="CDD" id="cd06170">
    <property type="entry name" value="LuxR_C_like"/>
    <property type="match status" value="1"/>
</dbReference>
<feature type="domain" description="HTH luxR-type" evidence="5">
    <location>
        <begin position="139"/>
        <end position="204"/>
    </location>
</feature>
<dbReference type="AlphaFoldDB" id="A0A0G3SPW3"/>
<reference evidence="8" key="1">
    <citation type="submission" date="2016-04" db="EMBL/GenBank/DDBJ databases">
        <authorList>
            <person name="Osei Sekyere J."/>
            <person name="Sivertsen A."/>
            <person name="Pedersen A.T."/>
            <person name="Sundsfjord A."/>
        </authorList>
    </citation>
    <scope>NUCLEOTIDE SEQUENCE [LARGE SCALE GENOMIC DNA]</scope>
    <source>
        <strain evidence="8">945174350</strain>
    </source>
</reference>
<accession>A0A0G3SPW3</accession>
<dbReference type="SUPFAM" id="SSF46894">
    <property type="entry name" value="C-terminal effector domain of the bipartite response regulators"/>
    <property type="match status" value="1"/>
</dbReference>
<evidence type="ECO:0000256" key="3">
    <source>
        <dbReference type="ARBA" id="ARBA00023159"/>
    </source>
</evidence>
<gene>
    <name evidence="7" type="ORF">AN695_0209945</name>
    <name evidence="6" type="ORF">DKC05_16190</name>
</gene>
<evidence type="ECO:0000313" key="9">
    <source>
        <dbReference type="Proteomes" id="UP000245399"/>
    </source>
</evidence>
<dbReference type="InterPro" id="IPR000792">
    <property type="entry name" value="Tscrpt_reg_LuxR_C"/>
</dbReference>
<dbReference type="PANTHER" id="PTHR44688">
    <property type="entry name" value="DNA-BINDING TRANSCRIPTIONAL ACTIVATOR DEVR_DOSR"/>
    <property type="match status" value="1"/>
</dbReference>
<evidence type="ECO:0000313" key="8">
    <source>
        <dbReference type="Proteomes" id="UP000050489"/>
    </source>
</evidence>
<protein>
    <submittedName>
        <fullName evidence="7">Helix-turn-helix transcriptional regulator</fullName>
    </submittedName>
</protein>
<keyword evidence="2" id="KW-0238">DNA-binding</keyword>
<dbReference type="Pfam" id="PF00196">
    <property type="entry name" value="GerE"/>
    <property type="match status" value="1"/>
</dbReference>
<evidence type="ECO:0000259" key="5">
    <source>
        <dbReference type="PROSITE" id="PS50043"/>
    </source>
</evidence>
<dbReference type="PROSITE" id="PS00622">
    <property type="entry name" value="HTH_LUXR_1"/>
    <property type="match status" value="1"/>
</dbReference>
<dbReference type="PRINTS" id="PR00038">
    <property type="entry name" value="HTHLUXR"/>
</dbReference>
<organism evidence="7 8">
    <name type="scientific">Serratia marcescens</name>
    <dbReference type="NCBI Taxonomy" id="615"/>
    <lineage>
        <taxon>Bacteria</taxon>
        <taxon>Pseudomonadati</taxon>
        <taxon>Pseudomonadota</taxon>
        <taxon>Gammaproteobacteria</taxon>
        <taxon>Enterobacterales</taxon>
        <taxon>Yersiniaceae</taxon>
        <taxon>Serratia</taxon>
    </lineage>
</organism>
<dbReference type="SMART" id="SM00421">
    <property type="entry name" value="HTH_LUXR"/>
    <property type="match status" value="1"/>
</dbReference>
<sequence length="207" mass="23721">MPDIRFTLFDSDNFYQQGLRLLLQDYLHSLNECQRRYPQFSPLALQALDNIEIVFRTPEERWGCACCYQSPYGIPRQRQLTLLILDDTTQQQVKNLPPLFSIHRGDSAYAIRLKLQMALEKFIQHPWMAVHAAGMWKCQACRIAALSHCEKKVLGLMSSGMSACSIAGLLQRSQKTISAHKRSAMRKLNVRKNSELNKVLLNQRGLG</sequence>
<keyword evidence="1" id="KW-0805">Transcription regulation</keyword>
<evidence type="ECO:0000256" key="1">
    <source>
        <dbReference type="ARBA" id="ARBA00023015"/>
    </source>
</evidence>
<dbReference type="RefSeq" id="WP_038871492.1">
    <property type="nucleotide sequence ID" value="NZ_CABMHU010000099.1"/>
</dbReference>
<evidence type="ECO:0000313" key="6">
    <source>
        <dbReference type="EMBL" id="AWL69071.1"/>
    </source>
</evidence>
<dbReference type="PROSITE" id="PS50043">
    <property type="entry name" value="HTH_LUXR_2"/>
    <property type="match status" value="1"/>
</dbReference>
<evidence type="ECO:0000256" key="4">
    <source>
        <dbReference type="ARBA" id="ARBA00023163"/>
    </source>
</evidence>
<reference evidence="6 9" key="3">
    <citation type="submission" date="2018-05" db="EMBL/GenBank/DDBJ databases">
        <title>Klebsiella quasipneumonaiae provides a window into carbapenemase gene transfer, plasmid rearrangements and nosocomial acquisition from the hospital environment.</title>
        <authorList>
            <person name="Mathers A.J."/>
            <person name="Vegesana K."/>
            <person name="Stoesser N."/>
            <person name="Crook D."/>
            <person name="Vaughan A."/>
            <person name="Barry K."/>
            <person name="Parikh H."/>
            <person name="Sebra R."/>
            <person name="Kotay S."/>
            <person name="Walker A.S."/>
            <person name="Sheppard A.E."/>
        </authorList>
    </citation>
    <scope>NUCLEOTIDE SEQUENCE [LARGE SCALE GENOMIC DNA]</scope>
    <source>
        <strain evidence="6 9">CAV1761</strain>
    </source>
</reference>
<dbReference type="InterPro" id="IPR016032">
    <property type="entry name" value="Sig_transdc_resp-reg_C-effctor"/>
</dbReference>
<dbReference type="Gene3D" id="1.10.10.10">
    <property type="entry name" value="Winged helix-like DNA-binding domain superfamily/Winged helix DNA-binding domain"/>
    <property type="match status" value="1"/>
</dbReference>
<evidence type="ECO:0000256" key="2">
    <source>
        <dbReference type="ARBA" id="ARBA00023125"/>
    </source>
</evidence>
<dbReference type="EMBL" id="CP029449">
    <property type="protein sequence ID" value="AWL69071.1"/>
    <property type="molecule type" value="Genomic_DNA"/>
</dbReference>
<evidence type="ECO:0000313" key="7">
    <source>
        <dbReference type="EMBL" id="OCO90527.1"/>
    </source>
</evidence>
<dbReference type="GO" id="GO:0006355">
    <property type="term" value="P:regulation of DNA-templated transcription"/>
    <property type="evidence" value="ECO:0007669"/>
    <property type="project" value="InterPro"/>
</dbReference>
<dbReference type="Proteomes" id="UP000050489">
    <property type="component" value="Unassembled WGS sequence"/>
</dbReference>
<dbReference type="Proteomes" id="UP000245399">
    <property type="component" value="Chromosome"/>
</dbReference>
<name>A0A0G3SPW3_SERMA</name>
<dbReference type="InterPro" id="IPR036388">
    <property type="entry name" value="WH-like_DNA-bd_sf"/>
</dbReference>
<dbReference type="PANTHER" id="PTHR44688:SF16">
    <property type="entry name" value="DNA-BINDING TRANSCRIPTIONAL ACTIVATOR DEVR_DOSR"/>
    <property type="match status" value="1"/>
</dbReference>
<dbReference type="GO" id="GO:0003677">
    <property type="term" value="F:DNA binding"/>
    <property type="evidence" value="ECO:0007669"/>
    <property type="project" value="UniProtKB-KW"/>
</dbReference>
<keyword evidence="4" id="KW-0804">Transcription</keyword>
<dbReference type="EMBL" id="LJEX02000013">
    <property type="protein sequence ID" value="OCO90527.1"/>
    <property type="molecule type" value="Genomic_DNA"/>
</dbReference>
<proteinExistence type="predicted"/>
<reference evidence="7" key="2">
    <citation type="journal article" date="2017" name="PLoS ONE">
        <title>Genomic and phenotypic characterisation of fluoroquinolone resistance mechanisms in Enterobacteriaceae in Durban, South Africa.</title>
        <authorList>
            <person name="Osei Sekyere J."/>
            <person name="Amoako D.G."/>
        </authorList>
    </citation>
    <scope>NUCLEOTIDE SEQUENCE</scope>
    <source>
        <strain evidence="7">945174350</strain>
    </source>
</reference>
<keyword evidence="3" id="KW-0010">Activator</keyword>